<dbReference type="RefSeq" id="WP_344677223.1">
    <property type="nucleotide sequence ID" value="NZ_BAAAUX010000001.1"/>
</dbReference>
<dbReference type="Proteomes" id="UP001500979">
    <property type="component" value="Unassembled WGS sequence"/>
</dbReference>
<organism evidence="1 2">
    <name type="scientific">Saccharopolyspora taberi</name>
    <dbReference type="NCBI Taxonomy" id="60895"/>
    <lineage>
        <taxon>Bacteria</taxon>
        <taxon>Bacillati</taxon>
        <taxon>Actinomycetota</taxon>
        <taxon>Actinomycetes</taxon>
        <taxon>Pseudonocardiales</taxon>
        <taxon>Pseudonocardiaceae</taxon>
        <taxon>Saccharopolyspora</taxon>
    </lineage>
</organism>
<sequence length="280" mass="29613">MPLYLGPLGRLRPMRAPRQDFEVEASRQGGMHVALSGAVTVDYLGSRRKFPFEWRWLSDVERDYLEALRDRHVRGPLRFVLPGWRSNRLSRAAASVGYGGRDTSAITVTAGNLAPAAVWPDDAPPAGDALAWSLWPVSAALRLDRDHPAPILPDETVTASAYVQSTHAVTVRLVADLRTATGYTAAVTGTDVVLTAGVWSRLTVTVPPTAGVIGLSPSIVPTATPNPNAVLTVAAAQVEAGTEATAWALGGGAPVCSVDSMPVTAARRGQSHPTLTLQEV</sequence>
<name>A0ABN3UZK2_9PSEU</name>
<reference evidence="1 2" key="1">
    <citation type="journal article" date="2019" name="Int. J. Syst. Evol. Microbiol.">
        <title>The Global Catalogue of Microorganisms (GCM) 10K type strain sequencing project: providing services to taxonomists for standard genome sequencing and annotation.</title>
        <authorList>
            <consortium name="The Broad Institute Genomics Platform"/>
            <consortium name="The Broad Institute Genome Sequencing Center for Infectious Disease"/>
            <person name="Wu L."/>
            <person name="Ma J."/>
        </authorList>
    </citation>
    <scope>NUCLEOTIDE SEQUENCE [LARGE SCALE GENOMIC DNA]</scope>
    <source>
        <strain evidence="1 2">JCM 9383</strain>
    </source>
</reference>
<proteinExistence type="predicted"/>
<keyword evidence="2" id="KW-1185">Reference proteome</keyword>
<comment type="caution">
    <text evidence="1">The sequence shown here is derived from an EMBL/GenBank/DDBJ whole genome shotgun (WGS) entry which is preliminary data.</text>
</comment>
<evidence type="ECO:0000313" key="2">
    <source>
        <dbReference type="Proteomes" id="UP001500979"/>
    </source>
</evidence>
<gene>
    <name evidence="1" type="ORF">GCM10010470_00320</name>
</gene>
<dbReference type="EMBL" id="BAAAUX010000001">
    <property type="protein sequence ID" value="GAA2772753.1"/>
    <property type="molecule type" value="Genomic_DNA"/>
</dbReference>
<evidence type="ECO:0000313" key="1">
    <source>
        <dbReference type="EMBL" id="GAA2772753.1"/>
    </source>
</evidence>
<accession>A0ABN3UZK2</accession>
<protein>
    <submittedName>
        <fullName evidence="1">Uncharacterized protein</fullName>
    </submittedName>
</protein>